<evidence type="ECO:0000313" key="2">
    <source>
        <dbReference type="EMBL" id="NUW46538.1"/>
    </source>
</evidence>
<dbReference type="PANTHER" id="PTHR38441">
    <property type="entry name" value="INTEGRAL MEMBRANE PROTEIN-RELATED"/>
    <property type="match status" value="1"/>
</dbReference>
<reference evidence="2 3" key="1">
    <citation type="submission" date="2020-06" db="EMBL/GenBank/DDBJ databases">
        <authorList>
            <person name="Chanama M."/>
        </authorList>
    </citation>
    <scope>NUCLEOTIDE SEQUENCE [LARGE SCALE GENOMIC DNA]</scope>
    <source>
        <strain evidence="2 3">TBRC6557</strain>
    </source>
</reference>
<dbReference type="EMBL" id="JABWGO010000017">
    <property type="protein sequence ID" value="NUW46538.1"/>
    <property type="molecule type" value="Genomic_DNA"/>
</dbReference>
<accession>A0A7Y6IZ34</accession>
<evidence type="ECO:0000256" key="1">
    <source>
        <dbReference type="SAM" id="Phobius"/>
    </source>
</evidence>
<organism evidence="2 3">
    <name type="scientific">Nonomuraea rhodomycinica</name>
    <dbReference type="NCBI Taxonomy" id="1712872"/>
    <lineage>
        <taxon>Bacteria</taxon>
        <taxon>Bacillati</taxon>
        <taxon>Actinomycetota</taxon>
        <taxon>Actinomycetes</taxon>
        <taxon>Streptosporangiales</taxon>
        <taxon>Streptosporangiaceae</taxon>
        <taxon>Nonomuraea</taxon>
    </lineage>
</organism>
<comment type="caution">
    <text evidence="2">The sequence shown here is derived from an EMBL/GenBank/DDBJ whole genome shotgun (WGS) entry which is preliminary data.</text>
</comment>
<feature type="transmembrane region" description="Helical" evidence="1">
    <location>
        <begin position="110"/>
        <end position="132"/>
    </location>
</feature>
<keyword evidence="1" id="KW-1133">Transmembrane helix</keyword>
<keyword evidence="1" id="KW-0812">Transmembrane</keyword>
<feature type="transmembrane region" description="Helical" evidence="1">
    <location>
        <begin position="76"/>
        <end position="98"/>
    </location>
</feature>
<dbReference type="Pfam" id="PF04341">
    <property type="entry name" value="DUF485"/>
    <property type="match status" value="1"/>
</dbReference>
<dbReference type="InterPro" id="IPR007436">
    <property type="entry name" value="DUF485"/>
</dbReference>
<dbReference type="AlphaFoldDB" id="A0A7Y6IZ34"/>
<dbReference type="Proteomes" id="UP000546126">
    <property type="component" value="Unassembled WGS sequence"/>
</dbReference>
<keyword evidence="3" id="KW-1185">Reference proteome</keyword>
<dbReference type="PANTHER" id="PTHR38441:SF1">
    <property type="entry name" value="MEMBRANE PROTEIN"/>
    <property type="match status" value="1"/>
</dbReference>
<sequence length="155" mass="17630">MGPFTASAAHLVAIRKRLGERAGRGPPLRVGCAPTVCVTRITVEVSVTTQEHDASVYEQVQTSSEFQDLKRRFRRWTFPMTVAFLAWYLLYVVLSGFARDFMGIKLFGNVNVALVLGLLQFVSTFWIAWAYARHAEKKLDPIADKLRHEVEEKTR</sequence>
<gene>
    <name evidence="2" type="ORF">HT134_41455</name>
</gene>
<evidence type="ECO:0000313" key="3">
    <source>
        <dbReference type="Proteomes" id="UP000546126"/>
    </source>
</evidence>
<protein>
    <submittedName>
        <fullName evidence="2">DUF485 domain-containing protein</fullName>
    </submittedName>
</protein>
<keyword evidence="1" id="KW-0472">Membrane</keyword>
<name>A0A7Y6IZ34_9ACTN</name>
<proteinExistence type="predicted"/>